<proteinExistence type="inferred from homology"/>
<feature type="transmembrane region" description="Helical" evidence="7">
    <location>
        <begin position="233"/>
        <end position="252"/>
    </location>
</feature>
<evidence type="ECO:0000313" key="9">
    <source>
        <dbReference type="EMBL" id="QYC42803.1"/>
    </source>
</evidence>
<dbReference type="RefSeq" id="WP_020547610.1">
    <property type="nucleotide sequence ID" value="NZ_CP068985.1"/>
</dbReference>
<feature type="transmembrane region" description="Helical" evidence="7">
    <location>
        <begin position="211"/>
        <end position="227"/>
    </location>
</feature>
<sequence>MALLKKSGPKPSRDPEGRMPLMEHLRELRNRLLIAIAAVAVGLVVGWLVSSPVWEILKEPYCQTAQARQLTGECSLTYNGIFSSFFITLKISLMVGLVVSSPAWLYQIWAFVTPALYRTEKRYTLTFLGLAIPLFALGAWLCYFIMDTSLSFLLGFSLDGTVATIAIDDYLDYVLIMLMIFGVSFELPLLLIFLNLIGVVSHAAIAKHRRLVVFLMFVFGAVITPGGDPITMMALAAPMILLFLAAELFMYLRERRRPADEFAGLSDDEASPLADDDRPLDDPPLDDRPLDDRLVSDTAVRDRPVADTAVADRPVAGADKSVGDLADAEKPVGDVADAEKPVSDVAADDKPADDKPGGDKPGGGDPAGR</sequence>
<dbReference type="Pfam" id="PF00902">
    <property type="entry name" value="TatC"/>
    <property type="match status" value="1"/>
</dbReference>
<keyword evidence="6 7" id="KW-0472">Membrane</keyword>
<dbReference type="PANTHER" id="PTHR30371">
    <property type="entry name" value="SEC-INDEPENDENT PROTEIN TRANSLOCASE PROTEIN TATC"/>
    <property type="match status" value="1"/>
</dbReference>
<evidence type="ECO:0000256" key="2">
    <source>
        <dbReference type="ARBA" id="ARBA00022692"/>
    </source>
</evidence>
<feature type="transmembrane region" description="Helical" evidence="7">
    <location>
        <begin position="32"/>
        <end position="50"/>
    </location>
</feature>
<organism evidence="9 10">
    <name type="scientific">Nonomuraea coxensis DSM 45129</name>
    <dbReference type="NCBI Taxonomy" id="1122611"/>
    <lineage>
        <taxon>Bacteria</taxon>
        <taxon>Bacillati</taxon>
        <taxon>Actinomycetota</taxon>
        <taxon>Actinomycetes</taxon>
        <taxon>Streptosporangiales</taxon>
        <taxon>Streptosporangiaceae</taxon>
        <taxon>Nonomuraea</taxon>
    </lineage>
</organism>
<evidence type="ECO:0000256" key="4">
    <source>
        <dbReference type="ARBA" id="ARBA00022989"/>
    </source>
</evidence>
<evidence type="ECO:0000256" key="5">
    <source>
        <dbReference type="ARBA" id="ARBA00023010"/>
    </source>
</evidence>
<feature type="transmembrane region" description="Helical" evidence="7">
    <location>
        <begin position="91"/>
        <end position="112"/>
    </location>
</feature>
<comment type="similarity">
    <text evidence="7">Belongs to the TatC family.</text>
</comment>
<dbReference type="PRINTS" id="PR01840">
    <property type="entry name" value="TATCFAMILY"/>
</dbReference>
<evidence type="ECO:0000256" key="3">
    <source>
        <dbReference type="ARBA" id="ARBA00022927"/>
    </source>
</evidence>
<reference evidence="9 10" key="1">
    <citation type="journal article" date="2021" name="ACS Chem. Biol.">
        <title>Genomic-Led Discovery of a Novel Glycopeptide Antibiotic by Nonomuraea coxensis DSM 45129.</title>
        <authorList>
            <person name="Yushchuk O."/>
            <person name="Vior N.M."/>
            <person name="Andreo-Vidal A."/>
            <person name="Berini F."/>
            <person name="Ruckert C."/>
            <person name="Busche T."/>
            <person name="Binda E."/>
            <person name="Kalinowski J."/>
            <person name="Truman A.W."/>
            <person name="Marinelli F."/>
        </authorList>
    </citation>
    <scope>NUCLEOTIDE SEQUENCE [LARGE SCALE GENOMIC DNA]</scope>
    <source>
        <strain evidence="9 10">DSM 45129</strain>
    </source>
</reference>
<feature type="transmembrane region" description="Helical" evidence="7">
    <location>
        <begin position="124"/>
        <end position="146"/>
    </location>
</feature>
<evidence type="ECO:0000256" key="1">
    <source>
        <dbReference type="ARBA" id="ARBA00004141"/>
    </source>
</evidence>
<comment type="function">
    <text evidence="7">Part of the twin-arginine translocation (Tat) system that transports large folded proteins containing a characteristic twin-arginine motif in their signal peptide across membranes. Together with TatB, TatC is part of a receptor directly interacting with Tat signal peptides.</text>
</comment>
<dbReference type="PANTHER" id="PTHR30371:SF0">
    <property type="entry name" value="SEC-INDEPENDENT PROTEIN TRANSLOCASE PROTEIN TATC, CHLOROPLASTIC-RELATED"/>
    <property type="match status" value="1"/>
</dbReference>
<dbReference type="EMBL" id="CP068985">
    <property type="protein sequence ID" value="QYC42803.1"/>
    <property type="molecule type" value="Genomic_DNA"/>
</dbReference>
<evidence type="ECO:0000256" key="8">
    <source>
        <dbReference type="SAM" id="MobiDB-lite"/>
    </source>
</evidence>
<keyword evidence="10" id="KW-1185">Reference proteome</keyword>
<feature type="transmembrane region" description="Helical" evidence="7">
    <location>
        <begin position="173"/>
        <end position="199"/>
    </location>
</feature>
<keyword evidence="2 7" id="KW-0812">Transmembrane</keyword>
<keyword evidence="5 7" id="KW-0811">Translocation</keyword>
<evidence type="ECO:0000313" key="10">
    <source>
        <dbReference type="Proteomes" id="UP000824681"/>
    </source>
</evidence>
<keyword evidence="4 7" id="KW-1133">Transmembrane helix</keyword>
<gene>
    <name evidence="7 9" type="primary">tatC</name>
    <name evidence="9" type="ORF">Nocox_26010</name>
</gene>
<comment type="subunit">
    <text evidence="7">The Tat system comprises two distinct complexes: a TatABC complex, containing multiple copies of TatA, TatB and TatC subunits, and a separate TatA complex, containing only TatA subunits. Substrates initially bind to the TatABC complex, which probably triggers association of the separate TatA complex to form the active translocon.</text>
</comment>
<dbReference type="HAMAP" id="MF_00902">
    <property type="entry name" value="TatC"/>
    <property type="match status" value="1"/>
</dbReference>
<feature type="compositionally biased region" description="Basic and acidic residues" evidence="8">
    <location>
        <begin position="275"/>
        <end position="305"/>
    </location>
</feature>
<evidence type="ECO:0000256" key="7">
    <source>
        <dbReference type="HAMAP-Rule" id="MF_00902"/>
    </source>
</evidence>
<feature type="region of interest" description="Disordered" evidence="8">
    <location>
        <begin position="263"/>
        <end position="369"/>
    </location>
</feature>
<keyword evidence="7" id="KW-1003">Cell membrane</keyword>
<keyword evidence="3 7" id="KW-0653">Protein transport</keyword>
<dbReference type="NCBIfam" id="TIGR00945">
    <property type="entry name" value="tatC"/>
    <property type="match status" value="1"/>
</dbReference>
<evidence type="ECO:0000256" key="6">
    <source>
        <dbReference type="ARBA" id="ARBA00023136"/>
    </source>
</evidence>
<dbReference type="InterPro" id="IPR002033">
    <property type="entry name" value="TatC"/>
</dbReference>
<protein>
    <recommendedName>
        <fullName evidence="7">Sec-independent protein translocase protein TatC</fullName>
    </recommendedName>
</protein>
<feature type="compositionally biased region" description="Gly residues" evidence="8">
    <location>
        <begin position="359"/>
        <end position="369"/>
    </location>
</feature>
<dbReference type="Proteomes" id="UP000824681">
    <property type="component" value="Chromosome"/>
</dbReference>
<name>A0ABX8U599_9ACTN</name>
<comment type="subcellular location">
    <subcellularLocation>
        <location evidence="7">Cell membrane</location>
        <topology evidence="7">Multi-pass membrane protein</topology>
    </subcellularLocation>
    <subcellularLocation>
        <location evidence="1">Membrane</location>
        <topology evidence="1">Multi-pass membrane protein</topology>
    </subcellularLocation>
</comment>
<feature type="compositionally biased region" description="Basic and acidic residues" evidence="8">
    <location>
        <begin position="327"/>
        <end position="358"/>
    </location>
</feature>
<keyword evidence="7" id="KW-0813">Transport</keyword>
<accession>A0ABX8U599</accession>